<dbReference type="EC" id="3.2.1.4" evidence="2"/>
<dbReference type="GO" id="GO:0008810">
    <property type="term" value="F:cellulase activity"/>
    <property type="evidence" value="ECO:0007669"/>
    <property type="project" value="UniProtKB-EC"/>
</dbReference>
<feature type="chain" id="PRO_5028882439" description="cellulase" evidence="6">
    <location>
        <begin position="40"/>
        <end position="498"/>
    </location>
</feature>
<reference evidence="9 10" key="1">
    <citation type="submission" date="2020-06" db="EMBL/GenBank/DDBJ databases">
        <authorList>
            <person name="Jo H."/>
        </authorList>
    </citation>
    <scope>NUCLEOTIDE SEQUENCE [LARGE SCALE GENOMIC DNA]</scope>
    <source>
        <strain evidence="9 10">I46</strain>
    </source>
</reference>
<dbReference type="Pfam" id="PF00754">
    <property type="entry name" value="F5_F8_type_C"/>
    <property type="match status" value="1"/>
</dbReference>
<evidence type="ECO:0000256" key="6">
    <source>
        <dbReference type="SAM" id="SignalP"/>
    </source>
</evidence>
<feature type="domain" description="F5/8 type C" evidence="8">
    <location>
        <begin position="367"/>
        <end position="493"/>
    </location>
</feature>
<dbReference type="AlphaFoldDB" id="A0A7D5IQ83"/>
<evidence type="ECO:0000313" key="10">
    <source>
        <dbReference type="Proteomes" id="UP000509638"/>
    </source>
</evidence>
<dbReference type="Pfam" id="PF00150">
    <property type="entry name" value="Cellulase"/>
    <property type="match status" value="1"/>
</dbReference>
<dbReference type="PANTHER" id="PTHR34142:SF1">
    <property type="entry name" value="GLYCOSIDE HYDROLASE FAMILY 5 DOMAIN-CONTAINING PROTEIN"/>
    <property type="match status" value="1"/>
</dbReference>
<dbReference type="RefSeq" id="WP_178011449.1">
    <property type="nucleotide sequence ID" value="NZ_CP058316.1"/>
</dbReference>
<gene>
    <name evidence="9" type="ORF">HW566_06670</name>
</gene>
<name>A0A7D5IQ83_9MICO</name>
<dbReference type="InterPro" id="IPR001547">
    <property type="entry name" value="Glyco_hydro_5"/>
</dbReference>
<evidence type="ECO:0000256" key="4">
    <source>
        <dbReference type="ARBA" id="ARBA00023295"/>
    </source>
</evidence>
<evidence type="ECO:0000256" key="5">
    <source>
        <dbReference type="RuleBase" id="RU361153"/>
    </source>
</evidence>
<protein>
    <recommendedName>
        <fullName evidence="2">cellulase</fullName>
        <ecNumber evidence="2">3.2.1.4</ecNumber>
    </recommendedName>
</protein>
<sequence length="498" mass="52557">MPSLSHPPHPVVPRRRGQIRRRLAAVVSAVALVAGLAWAAPVAAVADGSLPALSTQGNRVVDATGADVALRGVSVLAPEQNDLCDYCDSRPTSEMIDLAAAWGSKVVRLPVTEISATTDLAAYDAEYIAPYVQQAVDLGIYLIIDLHLVRDYGDGAGAVPRSTVARFWDYIAPQYGSVTNVVFEVFNEPINPASWATWKAYIQPVVDGIRETAPDTLLLMGSPQWSTFVNGAVSDPIAGGNIAYVFHIYPNQGAPTAALLDGKFGDAAQQIPVVVTEFGWNPPGEFSDGITAGTTTNWGVPFRAYLDARPWIGWQAWILDNFWKPQMFDYDWNILGGEHQGQFVKDWLGGLPNVSPCASHDGIGATVTVSSTYSAAYPGSRLVDGDCTDAGRWLSAAGDATPTATIELAAPQRVGALGVYSGFGGGGGSGVVLVDFTVEVRTAAGWQQAAAVTGNTQAAREVAIGIDGVEAVRVVVTNPSASTTEAKIARVYELAVRG</sequence>
<dbReference type="InterPro" id="IPR018087">
    <property type="entry name" value="Glyco_hydro_5_CS"/>
</dbReference>
<dbReference type="PROSITE" id="PS00659">
    <property type="entry name" value="GLYCOSYL_HYDROL_F5"/>
    <property type="match status" value="1"/>
</dbReference>
<dbReference type="InterPro" id="IPR017853">
    <property type="entry name" value="GH"/>
</dbReference>
<comment type="catalytic activity">
    <reaction evidence="1">
        <text>Endohydrolysis of (1-&gt;4)-beta-D-glucosidic linkages in cellulose, lichenin and cereal beta-D-glucans.</text>
        <dbReference type="EC" id="3.2.1.4"/>
    </reaction>
</comment>
<dbReference type="SUPFAM" id="SSF51445">
    <property type="entry name" value="(Trans)glycosidases"/>
    <property type="match status" value="1"/>
</dbReference>
<proteinExistence type="inferred from homology"/>
<keyword evidence="3 5" id="KW-0378">Hydrolase</keyword>
<dbReference type="Proteomes" id="UP000509638">
    <property type="component" value="Chromosome"/>
</dbReference>
<feature type="domain" description="Glycoside hydrolase family 5" evidence="7">
    <location>
        <begin position="61"/>
        <end position="317"/>
    </location>
</feature>
<dbReference type="Gene3D" id="3.20.20.80">
    <property type="entry name" value="Glycosidases"/>
    <property type="match status" value="1"/>
</dbReference>
<keyword evidence="6" id="KW-0732">Signal</keyword>
<evidence type="ECO:0000313" key="9">
    <source>
        <dbReference type="EMBL" id="QLD11481.1"/>
    </source>
</evidence>
<dbReference type="GO" id="GO:0009251">
    <property type="term" value="P:glucan catabolic process"/>
    <property type="evidence" value="ECO:0007669"/>
    <property type="project" value="TreeGrafter"/>
</dbReference>
<comment type="similarity">
    <text evidence="5">Belongs to the glycosyl hydrolase 5 (cellulase A) family.</text>
</comment>
<evidence type="ECO:0000259" key="8">
    <source>
        <dbReference type="Pfam" id="PF00754"/>
    </source>
</evidence>
<dbReference type="Gene3D" id="2.60.120.260">
    <property type="entry name" value="Galactose-binding domain-like"/>
    <property type="match status" value="1"/>
</dbReference>
<keyword evidence="4 5" id="KW-0326">Glycosidase</keyword>
<dbReference type="PANTHER" id="PTHR34142">
    <property type="entry name" value="ENDO-BETA-1,4-GLUCANASE A"/>
    <property type="match status" value="1"/>
</dbReference>
<organism evidence="9 10">
    <name type="scientific">Microbacterium oleivorans</name>
    <dbReference type="NCBI Taxonomy" id="273677"/>
    <lineage>
        <taxon>Bacteria</taxon>
        <taxon>Bacillati</taxon>
        <taxon>Actinomycetota</taxon>
        <taxon>Actinomycetes</taxon>
        <taxon>Micrococcales</taxon>
        <taxon>Microbacteriaceae</taxon>
        <taxon>Microbacterium</taxon>
    </lineage>
</organism>
<evidence type="ECO:0000259" key="7">
    <source>
        <dbReference type="Pfam" id="PF00150"/>
    </source>
</evidence>
<dbReference type="SUPFAM" id="SSF49785">
    <property type="entry name" value="Galactose-binding domain-like"/>
    <property type="match status" value="1"/>
</dbReference>
<dbReference type="InterPro" id="IPR008979">
    <property type="entry name" value="Galactose-bd-like_sf"/>
</dbReference>
<evidence type="ECO:0000256" key="2">
    <source>
        <dbReference type="ARBA" id="ARBA00012601"/>
    </source>
</evidence>
<evidence type="ECO:0000256" key="1">
    <source>
        <dbReference type="ARBA" id="ARBA00000966"/>
    </source>
</evidence>
<feature type="signal peptide" evidence="6">
    <location>
        <begin position="1"/>
        <end position="39"/>
    </location>
</feature>
<accession>A0A7D5IQ83</accession>
<dbReference type="EMBL" id="CP058316">
    <property type="protein sequence ID" value="QLD11481.1"/>
    <property type="molecule type" value="Genomic_DNA"/>
</dbReference>
<dbReference type="InterPro" id="IPR000421">
    <property type="entry name" value="FA58C"/>
</dbReference>
<evidence type="ECO:0000256" key="3">
    <source>
        <dbReference type="ARBA" id="ARBA00022801"/>
    </source>
</evidence>